<sequence>MSNKSRATRKRGVRRCFSQERTRIDLDFEILHLKPLERHQKFLYFLLYKIRRSETVFHRRCDKLLRRSEQNLNYEVEEKACTSLQFMYATDMYKGQRDHQCGLILGPIMKPFILRVAVREAESAPPDGEAGPCAWQRGCGKENKRKKDVGAAMKISDIRKYLGKYKVKYQDVSKKL</sequence>
<reference evidence="1" key="1">
    <citation type="submission" date="2022-03" db="EMBL/GenBank/DDBJ databases">
        <title>Genomic analyses of argali, domestic sheep and their hybrids provide insights into chromosomal evolution, heterosis and genetic basis of agronomic traits.</title>
        <authorList>
            <person name="Li M."/>
        </authorList>
    </citation>
    <scope>NUCLEOTIDE SEQUENCE</scope>
    <source>
        <strain evidence="1">CAU-MHL-2022a</strain>
        <tissue evidence="1">Skin</tissue>
    </source>
</reference>
<proteinExistence type="predicted"/>
<dbReference type="AlphaFoldDB" id="A0AAD4TU25"/>
<organism evidence="1 2">
    <name type="scientific">Ovis ammon polii</name>
    <dbReference type="NCBI Taxonomy" id="230172"/>
    <lineage>
        <taxon>Eukaryota</taxon>
        <taxon>Metazoa</taxon>
        <taxon>Chordata</taxon>
        <taxon>Craniata</taxon>
        <taxon>Vertebrata</taxon>
        <taxon>Euteleostomi</taxon>
        <taxon>Mammalia</taxon>
        <taxon>Eutheria</taxon>
        <taxon>Laurasiatheria</taxon>
        <taxon>Artiodactyla</taxon>
        <taxon>Ruminantia</taxon>
        <taxon>Pecora</taxon>
        <taxon>Bovidae</taxon>
        <taxon>Caprinae</taxon>
        <taxon>Ovis</taxon>
    </lineage>
</organism>
<evidence type="ECO:0000313" key="1">
    <source>
        <dbReference type="EMBL" id="KAI4532666.1"/>
    </source>
</evidence>
<gene>
    <name evidence="1" type="ORF">MG293_017074</name>
</gene>
<accession>A0AAD4TU25</accession>
<dbReference type="Proteomes" id="UP001214576">
    <property type="component" value="Unassembled WGS sequence"/>
</dbReference>
<evidence type="ECO:0000313" key="2">
    <source>
        <dbReference type="Proteomes" id="UP001214576"/>
    </source>
</evidence>
<keyword evidence="2" id="KW-1185">Reference proteome</keyword>
<protein>
    <submittedName>
        <fullName evidence="1">Uncharacterized protein</fullName>
    </submittedName>
</protein>
<comment type="caution">
    <text evidence="1">The sequence shown here is derived from an EMBL/GenBank/DDBJ whole genome shotgun (WGS) entry which is preliminary data.</text>
</comment>
<name>A0AAD4TU25_OVIAM</name>
<dbReference type="EMBL" id="JAKZEL010000021">
    <property type="protein sequence ID" value="KAI4532666.1"/>
    <property type="molecule type" value="Genomic_DNA"/>
</dbReference>